<dbReference type="GO" id="GO:0004747">
    <property type="term" value="F:ribokinase activity"/>
    <property type="evidence" value="ECO:0007669"/>
    <property type="project" value="UniProtKB-UniRule"/>
</dbReference>
<dbReference type="GO" id="GO:0005829">
    <property type="term" value="C:cytosol"/>
    <property type="evidence" value="ECO:0007669"/>
    <property type="project" value="TreeGrafter"/>
</dbReference>
<dbReference type="NCBIfam" id="TIGR02152">
    <property type="entry name" value="D_ribokin_bact"/>
    <property type="match status" value="1"/>
</dbReference>
<feature type="binding site" evidence="9">
    <location>
        <position position="185"/>
    </location>
    <ligand>
        <name>ATP</name>
        <dbReference type="ChEBI" id="CHEBI:30616"/>
    </ligand>
</feature>
<evidence type="ECO:0000256" key="6">
    <source>
        <dbReference type="ARBA" id="ARBA00022842"/>
    </source>
</evidence>
<reference evidence="12 13" key="1">
    <citation type="submission" date="2016-10" db="EMBL/GenBank/DDBJ databases">
        <authorList>
            <person name="de Groot N.N."/>
        </authorList>
    </citation>
    <scope>NUCLEOTIDE SEQUENCE [LARGE SCALE GENOMIC DNA]</scope>
    <source>
        <strain evidence="12 13">DSM 2784</strain>
    </source>
</reference>
<organism evidence="12 13">
    <name type="scientific">Acidaminobacter hydrogenoformans DSM 2784</name>
    <dbReference type="NCBI Taxonomy" id="1120920"/>
    <lineage>
        <taxon>Bacteria</taxon>
        <taxon>Bacillati</taxon>
        <taxon>Bacillota</taxon>
        <taxon>Clostridia</taxon>
        <taxon>Peptostreptococcales</taxon>
        <taxon>Acidaminobacteraceae</taxon>
        <taxon>Acidaminobacter</taxon>
    </lineage>
</organism>
<evidence type="ECO:0000259" key="11">
    <source>
        <dbReference type="Pfam" id="PF00294"/>
    </source>
</evidence>
<evidence type="ECO:0000256" key="7">
    <source>
        <dbReference type="ARBA" id="ARBA00022958"/>
    </source>
</evidence>
<feature type="binding site" evidence="9">
    <location>
        <position position="257"/>
    </location>
    <ligand>
        <name>K(+)</name>
        <dbReference type="ChEBI" id="CHEBI:29103"/>
    </ligand>
</feature>
<feature type="binding site" evidence="9">
    <location>
        <begin position="40"/>
        <end position="44"/>
    </location>
    <ligand>
        <name>substrate</name>
    </ligand>
</feature>
<comment type="similarity">
    <text evidence="9">Belongs to the carbohydrate kinase PfkB family. Ribokinase subfamily.</text>
</comment>
<dbReference type="PRINTS" id="PR00990">
    <property type="entry name" value="RIBOKINASE"/>
</dbReference>
<dbReference type="GO" id="GO:0019303">
    <property type="term" value="P:D-ribose catabolic process"/>
    <property type="evidence" value="ECO:0007669"/>
    <property type="project" value="UniProtKB-UniRule"/>
</dbReference>
<evidence type="ECO:0000256" key="4">
    <source>
        <dbReference type="ARBA" id="ARBA00022777"/>
    </source>
</evidence>
<feature type="binding site" evidence="9">
    <location>
        <position position="299"/>
    </location>
    <ligand>
        <name>K(+)</name>
        <dbReference type="ChEBI" id="CHEBI:29103"/>
    </ligand>
</feature>
<evidence type="ECO:0000256" key="1">
    <source>
        <dbReference type="ARBA" id="ARBA00022679"/>
    </source>
</evidence>
<dbReference type="GO" id="GO:0005524">
    <property type="term" value="F:ATP binding"/>
    <property type="evidence" value="ECO:0007669"/>
    <property type="project" value="UniProtKB-UniRule"/>
</dbReference>
<evidence type="ECO:0000313" key="13">
    <source>
        <dbReference type="Proteomes" id="UP000199208"/>
    </source>
</evidence>
<keyword evidence="7 9" id="KW-0630">Potassium</keyword>
<dbReference type="PANTHER" id="PTHR10584">
    <property type="entry name" value="SUGAR KINASE"/>
    <property type="match status" value="1"/>
</dbReference>
<dbReference type="RefSeq" id="WP_170829298.1">
    <property type="nucleotide sequence ID" value="NZ_FMWL01000003.1"/>
</dbReference>
<sequence>MPVKILVVGSLNMDLVATVEALPQVGETLTGKRFDTYPGGKGANQAVAAARMGASVAMLGAVGSEDYGRRLLDGLTLDDIDVSGVAVLPGVPTGTALITVSADGHNTIIVIPGANGAVQPADLDAAADAFEACEVVVLQLELPMAAVVRAAALARSLGKKVVLNPAPFQPMPQTLISLVDVLVVNEIEGLQLSGLGGGLNDNAQAGTGPHHEEVMDALVAQGYPVVLMTLGAEGVLYTGEGLSGHVPAATVKAVDTTAAGDTFTGTFAAFWPEVGLERAVALAVEAAGIAVTRPGAQTSIPYRRELSVVGDRD</sequence>
<evidence type="ECO:0000256" key="10">
    <source>
        <dbReference type="NCBIfam" id="TIGR02152"/>
    </source>
</evidence>
<keyword evidence="8 9" id="KW-0119">Carbohydrate metabolism</keyword>
<evidence type="ECO:0000256" key="5">
    <source>
        <dbReference type="ARBA" id="ARBA00022840"/>
    </source>
</evidence>
<gene>
    <name evidence="9" type="primary">rbsK</name>
    <name evidence="12" type="ORF">SAMN03080599_01035</name>
</gene>
<dbReference type="EC" id="2.7.1.15" evidence="9 10"/>
<dbReference type="CDD" id="cd01174">
    <property type="entry name" value="ribokinase"/>
    <property type="match status" value="1"/>
</dbReference>
<feature type="binding site" evidence="9">
    <location>
        <position position="255"/>
    </location>
    <ligand>
        <name>K(+)</name>
        <dbReference type="ChEBI" id="CHEBI:29103"/>
    </ligand>
</feature>
<feature type="binding site" evidence="9">
    <location>
        <position position="295"/>
    </location>
    <ligand>
        <name>K(+)</name>
        <dbReference type="ChEBI" id="CHEBI:29103"/>
    </ligand>
</feature>
<dbReference type="InterPro" id="IPR029056">
    <property type="entry name" value="Ribokinase-like"/>
</dbReference>
<evidence type="ECO:0000256" key="2">
    <source>
        <dbReference type="ARBA" id="ARBA00022723"/>
    </source>
</evidence>
<keyword evidence="5 9" id="KW-0067">ATP-binding</keyword>
<keyword evidence="3 9" id="KW-0547">Nucleotide-binding</keyword>
<feature type="binding site" evidence="9">
    <location>
        <position position="290"/>
    </location>
    <ligand>
        <name>K(+)</name>
        <dbReference type="ChEBI" id="CHEBI:29103"/>
    </ligand>
</feature>
<dbReference type="EMBL" id="FMWL01000003">
    <property type="protein sequence ID" value="SCZ77970.1"/>
    <property type="molecule type" value="Genomic_DNA"/>
</dbReference>
<protein>
    <recommendedName>
        <fullName evidence="9 10">Ribokinase</fullName>
        <shortName evidence="9">RK</shortName>
        <ecNumber evidence="9 10">2.7.1.15</ecNumber>
    </recommendedName>
</protein>
<dbReference type="Proteomes" id="UP000199208">
    <property type="component" value="Unassembled WGS sequence"/>
</dbReference>
<keyword evidence="1 9" id="KW-0808">Transferase</keyword>
<dbReference type="InterPro" id="IPR002139">
    <property type="entry name" value="Ribo/fructo_kinase"/>
</dbReference>
<comment type="subcellular location">
    <subcellularLocation>
        <location evidence="9">Cytoplasm</location>
    </subcellularLocation>
</comment>
<comment type="activity regulation">
    <text evidence="9">Activated by a monovalent cation that binds near, but not in, the active site. The most likely occupant of the site in vivo is potassium. Ion binding induces a conformational change that may alter substrate affinity.</text>
</comment>
<dbReference type="AlphaFoldDB" id="A0A1G5RW58"/>
<comment type="function">
    <text evidence="9">Catalyzes the phosphorylation of ribose at O-5 in a reaction requiring ATP and magnesium. The resulting D-ribose-5-phosphate can then be used either for sythesis of nucleotides, histidine, and tryptophan, or as a component of the pentose phosphate pathway.</text>
</comment>
<keyword evidence="2 9" id="KW-0479">Metal-binding</keyword>
<feature type="binding site" evidence="9">
    <location>
        <position position="141"/>
    </location>
    <ligand>
        <name>substrate</name>
    </ligand>
</feature>
<keyword evidence="13" id="KW-1185">Reference proteome</keyword>
<comment type="caution">
    <text evidence="9">Lacks conserved residue(s) required for the propagation of feature annotation.</text>
</comment>
<evidence type="ECO:0000256" key="9">
    <source>
        <dbReference type="HAMAP-Rule" id="MF_01987"/>
    </source>
</evidence>
<feature type="domain" description="Carbohydrate kinase PfkB" evidence="11">
    <location>
        <begin position="4"/>
        <end position="301"/>
    </location>
</feature>
<feature type="binding site" evidence="9">
    <location>
        <begin position="260"/>
        <end position="261"/>
    </location>
    <ligand>
        <name>ATP</name>
        <dbReference type="ChEBI" id="CHEBI:30616"/>
    </ligand>
</feature>
<keyword evidence="6 9" id="KW-0460">Magnesium</keyword>
<dbReference type="InterPro" id="IPR011611">
    <property type="entry name" value="PfkB_dom"/>
</dbReference>
<evidence type="ECO:0000256" key="3">
    <source>
        <dbReference type="ARBA" id="ARBA00022741"/>
    </source>
</evidence>
<comment type="pathway">
    <text evidence="9">Carbohydrate metabolism; D-ribose degradation; D-ribose 5-phosphate from beta-D-ribopyranose: step 2/2.</text>
</comment>
<dbReference type="HAMAP" id="MF_01987">
    <property type="entry name" value="Ribokinase"/>
    <property type="match status" value="1"/>
</dbReference>
<dbReference type="GO" id="GO:0046872">
    <property type="term" value="F:metal ion binding"/>
    <property type="evidence" value="ECO:0007669"/>
    <property type="project" value="UniProtKB-KW"/>
</dbReference>
<feature type="active site" description="Proton acceptor" evidence="9">
    <location>
        <position position="261"/>
    </location>
</feature>
<feature type="binding site" evidence="9">
    <location>
        <position position="293"/>
    </location>
    <ligand>
        <name>K(+)</name>
        <dbReference type="ChEBI" id="CHEBI:29103"/>
    </ligand>
</feature>
<comment type="cofactor">
    <cofactor evidence="9">
        <name>Mg(2+)</name>
        <dbReference type="ChEBI" id="CHEBI:18420"/>
    </cofactor>
    <text evidence="9">Requires a divalent cation, most likely magnesium in vivo, as an electrophilic catalyst to aid phosphoryl group transfer. It is the chelate of the metal and the nucleotide that is the actual substrate.</text>
</comment>
<dbReference type="STRING" id="1120920.SAMN03080599_01035"/>
<dbReference type="UniPathway" id="UPA00916">
    <property type="reaction ID" value="UER00889"/>
</dbReference>
<comment type="catalytic activity">
    <reaction evidence="9">
        <text>D-ribose + ATP = D-ribose 5-phosphate + ADP + H(+)</text>
        <dbReference type="Rhea" id="RHEA:13697"/>
        <dbReference type="ChEBI" id="CHEBI:15378"/>
        <dbReference type="ChEBI" id="CHEBI:30616"/>
        <dbReference type="ChEBI" id="CHEBI:47013"/>
        <dbReference type="ChEBI" id="CHEBI:78346"/>
        <dbReference type="ChEBI" id="CHEBI:456216"/>
        <dbReference type="EC" id="2.7.1.15"/>
    </reaction>
</comment>
<dbReference type="Gene3D" id="3.40.1190.20">
    <property type="match status" value="1"/>
</dbReference>
<comment type="subunit">
    <text evidence="9">Homodimer.</text>
</comment>
<name>A0A1G5RW58_9FIRM</name>
<evidence type="ECO:0000313" key="12">
    <source>
        <dbReference type="EMBL" id="SCZ77970.1"/>
    </source>
</evidence>
<dbReference type="Pfam" id="PF00294">
    <property type="entry name" value="PfkB"/>
    <property type="match status" value="1"/>
</dbReference>
<feature type="binding site" evidence="9">
    <location>
        <begin position="229"/>
        <end position="234"/>
    </location>
    <ligand>
        <name>ATP</name>
        <dbReference type="ChEBI" id="CHEBI:30616"/>
    </ligand>
</feature>
<dbReference type="PANTHER" id="PTHR10584:SF166">
    <property type="entry name" value="RIBOKINASE"/>
    <property type="match status" value="1"/>
</dbReference>
<feature type="binding site" evidence="9">
    <location>
        <begin position="12"/>
        <end position="14"/>
    </location>
    <ligand>
        <name>substrate</name>
    </ligand>
</feature>
<keyword evidence="4 9" id="KW-0418">Kinase</keyword>
<feature type="binding site" evidence="9">
    <location>
        <position position="261"/>
    </location>
    <ligand>
        <name>substrate</name>
    </ligand>
</feature>
<accession>A0A1G5RW58</accession>
<dbReference type="SUPFAM" id="SSF53613">
    <property type="entry name" value="Ribokinase-like"/>
    <property type="match status" value="1"/>
</dbReference>
<evidence type="ECO:0000256" key="8">
    <source>
        <dbReference type="ARBA" id="ARBA00023277"/>
    </source>
</evidence>
<dbReference type="InterPro" id="IPR011877">
    <property type="entry name" value="Ribokinase"/>
</dbReference>
<proteinExistence type="inferred from homology"/>
<keyword evidence="9" id="KW-0963">Cytoplasm</keyword>